<evidence type="ECO:0000256" key="14">
    <source>
        <dbReference type="ARBA" id="ARBA00023170"/>
    </source>
</evidence>
<dbReference type="InterPro" id="IPR001480">
    <property type="entry name" value="Bulb-type_lectin_dom"/>
</dbReference>
<evidence type="ECO:0000256" key="5">
    <source>
        <dbReference type="ARBA" id="ARBA00022692"/>
    </source>
</evidence>
<dbReference type="FunFam" id="3.30.200.20:FF:000330">
    <property type="entry name" value="G-type lectin S-receptor-like serine/threonine-protein kinase At4g03230"/>
    <property type="match status" value="1"/>
</dbReference>
<evidence type="ECO:0000256" key="10">
    <source>
        <dbReference type="ARBA" id="ARBA00022840"/>
    </source>
</evidence>
<evidence type="ECO:0000256" key="9">
    <source>
        <dbReference type="ARBA" id="ARBA00022777"/>
    </source>
</evidence>
<evidence type="ECO:0000256" key="13">
    <source>
        <dbReference type="ARBA" id="ARBA00023157"/>
    </source>
</evidence>
<dbReference type="PANTHER" id="PTHR27002:SF864">
    <property type="entry name" value="RECEPTOR-LIKE SERINE_THREONINE-PROTEIN KINASE"/>
    <property type="match status" value="1"/>
</dbReference>
<dbReference type="Gene3D" id="3.30.200.20">
    <property type="entry name" value="Phosphorylase Kinase, domain 1"/>
    <property type="match status" value="1"/>
</dbReference>
<feature type="signal peptide" evidence="21">
    <location>
        <begin position="1"/>
        <end position="22"/>
    </location>
</feature>
<evidence type="ECO:0000259" key="22">
    <source>
        <dbReference type="PROSITE" id="PS50011"/>
    </source>
</evidence>
<evidence type="ECO:0000256" key="16">
    <source>
        <dbReference type="ARBA" id="ARBA00047899"/>
    </source>
</evidence>
<feature type="domain" description="Protein kinase" evidence="22">
    <location>
        <begin position="439"/>
        <end position="717"/>
    </location>
</feature>
<dbReference type="CDD" id="cd00028">
    <property type="entry name" value="B_lectin"/>
    <property type="match status" value="1"/>
</dbReference>
<keyword evidence="10 18" id="KW-0067">ATP-binding</keyword>
<dbReference type="PROSITE" id="PS00108">
    <property type="entry name" value="PROTEIN_KINASE_ST"/>
    <property type="match status" value="1"/>
</dbReference>
<dbReference type="Pfam" id="PF07714">
    <property type="entry name" value="PK_Tyr_Ser-Thr"/>
    <property type="match status" value="1"/>
</dbReference>
<dbReference type="InterPro" id="IPR001245">
    <property type="entry name" value="Ser-Thr/Tyr_kinase_cat_dom"/>
</dbReference>
<dbReference type="PROSITE" id="PS50927">
    <property type="entry name" value="BULB_LECTIN"/>
    <property type="match status" value="1"/>
</dbReference>
<dbReference type="SMART" id="SM00220">
    <property type="entry name" value="S_TKc"/>
    <property type="match status" value="1"/>
</dbReference>
<keyword evidence="4 18" id="KW-0808">Transferase</keyword>
<dbReference type="CDD" id="cd14066">
    <property type="entry name" value="STKc_IRAK"/>
    <property type="match status" value="1"/>
</dbReference>
<dbReference type="Gene3D" id="1.10.510.10">
    <property type="entry name" value="Transferase(Phosphotransferase) domain 1"/>
    <property type="match status" value="1"/>
</dbReference>
<keyword evidence="3 18" id="KW-0723">Serine/threonine-protein kinase</keyword>
<evidence type="ECO:0000256" key="7">
    <source>
        <dbReference type="ARBA" id="ARBA00022734"/>
    </source>
</evidence>
<keyword evidence="12 20" id="KW-0472">Membrane</keyword>
<keyword evidence="15" id="KW-0325">Glycoprotein</keyword>
<dbReference type="InterPro" id="IPR036426">
    <property type="entry name" value="Bulb-type_lectin_dom_sf"/>
</dbReference>
<comment type="catalytic activity">
    <reaction evidence="16 18">
        <text>L-threonyl-[protein] + ATP = O-phospho-L-threonyl-[protein] + ADP + H(+)</text>
        <dbReference type="Rhea" id="RHEA:46608"/>
        <dbReference type="Rhea" id="RHEA-COMP:11060"/>
        <dbReference type="Rhea" id="RHEA-COMP:11605"/>
        <dbReference type="ChEBI" id="CHEBI:15378"/>
        <dbReference type="ChEBI" id="CHEBI:30013"/>
        <dbReference type="ChEBI" id="CHEBI:30616"/>
        <dbReference type="ChEBI" id="CHEBI:61977"/>
        <dbReference type="ChEBI" id="CHEBI:456216"/>
        <dbReference type="EC" id="2.7.11.1"/>
    </reaction>
</comment>
<protein>
    <recommendedName>
        <fullName evidence="18">Receptor-like serine/threonine-protein kinase</fullName>
        <ecNumber evidence="18">2.7.11.1</ecNumber>
    </recommendedName>
</protein>
<dbReference type="PIRSF" id="PIRSF000641">
    <property type="entry name" value="SRK"/>
    <property type="match status" value="1"/>
</dbReference>
<dbReference type="InterPro" id="IPR008271">
    <property type="entry name" value="Ser/Thr_kinase_AS"/>
</dbReference>
<keyword evidence="14" id="KW-0675">Receptor</keyword>
<dbReference type="GO" id="GO:0030246">
    <property type="term" value="F:carbohydrate binding"/>
    <property type="evidence" value="ECO:0007669"/>
    <property type="project" value="UniProtKB-KW"/>
</dbReference>
<accession>A0AAW2PAW8</accession>
<evidence type="ECO:0000256" key="15">
    <source>
        <dbReference type="ARBA" id="ARBA00023180"/>
    </source>
</evidence>
<dbReference type="GO" id="GO:0004674">
    <property type="term" value="F:protein serine/threonine kinase activity"/>
    <property type="evidence" value="ECO:0007669"/>
    <property type="project" value="UniProtKB-KW"/>
</dbReference>
<evidence type="ECO:0000259" key="23">
    <source>
        <dbReference type="PROSITE" id="PS50927"/>
    </source>
</evidence>
<comment type="caution">
    <text evidence="24">The sequence shown here is derived from an EMBL/GenBank/DDBJ whole genome shotgun (WGS) entry which is preliminary data.</text>
</comment>
<feature type="region of interest" description="Disordered" evidence="19">
    <location>
        <begin position="733"/>
        <end position="757"/>
    </location>
</feature>
<keyword evidence="9 18" id="KW-0418">Kinase</keyword>
<keyword evidence="5 20" id="KW-0812">Transmembrane</keyword>
<keyword evidence="8 18" id="KW-0547">Nucleotide-binding</keyword>
<keyword evidence="7" id="KW-0430">Lectin</keyword>
<dbReference type="SUPFAM" id="SSF56112">
    <property type="entry name" value="Protein kinase-like (PK-like)"/>
    <property type="match status" value="1"/>
</dbReference>
<dbReference type="PANTHER" id="PTHR27002">
    <property type="entry name" value="RECEPTOR-LIKE SERINE/THREONINE-PROTEIN KINASE SD1-8"/>
    <property type="match status" value="1"/>
</dbReference>
<dbReference type="FunFam" id="1.10.510.10:FF:000060">
    <property type="entry name" value="G-type lectin S-receptor-like serine/threonine-protein kinase"/>
    <property type="match status" value="1"/>
</dbReference>
<feature type="chain" id="PRO_5043688424" description="Receptor-like serine/threonine-protein kinase" evidence="21">
    <location>
        <begin position="23"/>
        <end position="757"/>
    </location>
</feature>
<dbReference type="InterPro" id="IPR024171">
    <property type="entry name" value="SRK-like_kinase"/>
</dbReference>
<evidence type="ECO:0000256" key="12">
    <source>
        <dbReference type="ARBA" id="ARBA00023136"/>
    </source>
</evidence>
<organism evidence="24">
    <name type="scientific">Sesamum angustifolium</name>
    <dbReference type="NCBI Taxonomy" id="2727405"/>
    <lineage>
        <taxon>Eukaryota</taxon>
        <taxon>Viridiplantae</taxon>
        <taxon>Streptophyta</taxon>
        <taxon>Embryophyta</taxon>
        <taxon>Tracheophyta</taxon>
        <taxon>Spermatophyta</taxon>
        <taxon>Magnoliopsida</taxon>
        <taxon>eudicotyledons</taxon>
        <taxon>Gunneridae</taxon>
        <taxon>Pentapetalae</taxon>
        <taxon>asterids</taxon>
        <taxon>lamiids</taxon>
        <taxon>Lamiales</taxon>
        <taxon>Pedaliaceae</taxon>
        <taxon>Sesamum</taxon>
    </lineage>
</organism>
<feature type="transmembrane region" description="Helical" evidence="20">
    <location>
        <begin position="359"/>
        <end position="384"/>
    </location>
</feature>
<evidence type="ECO:0000256" key="3">
    <source>
        <dbReference type="ARBA" id="ARBA00022527"/>
    </source>
</evidence>
<dbReference type="InterPro" id="IPR011009">
    <property type="entry name" value="Kinase-like_dom_sf"/>
</dbReference>
<dbReference type="InterPro" id="IPR021820">
    <property type="entry name" value="S-locus_recpt_kinase_C"/>
</dbReference>
<dbReference type="Gene3D" id="2.90.10.10">
    <property type="entry name" value="Bulb-type lectin domain"/>
    <property type="match status" value="1"/>
</dbReference>
<dbReference type="EMBL" id="JACGWK010000005">
    <property type="protein sequence ID" value="KAL0353180.1"/>
    <property type="molecule type" value="Genomic_DNA"/>
</dbReference>
<keyword evidence="13" id="KW-1015">Disulfide bond</keyword>
<proteinExistence type="inferred from homology"/>
<comment type="similarity">
    <text evidence="18">Belongs to the protein kinase superfamily. Ser/Thr protein kinase family.</text>
</comment>
<dbReference type="Pfam" id="PF01453">
    <property type="entry name" value="B_lectin"/>
    <property type="match status" value="1"/>
</dbReference>
<sequence length="757" mass="85529">MIGPKIIQLFVLQSVFLVLGFCLETDTISFGLYIKDPDTIISRGQVFKLGFFTPDNTTNRYLGVFYTVSEKTVIWVANRDKPLNDTSGTVSISDDGNLVLRNGNNEIVWSTNATTSPMNNTSLQIQDTGNLVLRETATGNKIWDSFSVPSDVFMPTMRIVDNINTEKKVVVSAWKNGSDPEVGRFTAGLEALNIPQIFTWNNGRPYWRSGPWNGQILIGVQDMYSPYLDGFTVVNDPPGTFYFTAPEGKFLMKITLNSSGSLVQTLWDDQTKNWDITWLAPQNECDIYGTCGPFGNCNAQDSPICSCLRGFEPTNRDEWERGNWTSGCQRKKQLQWWSRWWRRVSEAAVYEDNHKDKKLIIIIPVVVGFVSVSALVIIAWCWMVKRKGDKAKDKRIFEAGQTFSSDSNAIVLKDESERVNIEELPLFTFETLANATDQFNETNLLGKGGFGPVYKGTLPGGQEIAVKRLSRKSGQGLEEFKNEIMLIAKLQHRNLVRLLGCCIEGEEKMLLYEYMPNKSLDSYIFEKDKSSMLDWERRFNIICGIARGLLYLHQDSRFRIIHRDLKASNILLDKEMNPKISDFGMARIFGGDQTEANTKRVVGTYGYMAPEYAVDGLFSVKSDVFSFGVLVLEILSGKKNRGFYHPDHDLNLLGHAWKLWTEENPMDLLDASMVVPSAKSEVLRCIQVGLLCVQQRPEDRPTMPNVLLMLDSEHPVIAQPKQPGFYTERTIVDSESSSTGKKPQTSNEITMTLLQGR</sequence>
<evidence type="ECO:0000256" key="19">
    <source>
        <dbReference type="SAM" id="MobiDB-lite"/>
    </source>
</evidence>
<evidence type="ECO:0000256" key="21">
    <source>
        <dbReference type="SAM" id="SignalP"/>
    </source>
</evidence>
<dbReference type="FunFam" id="2.90.10.10:FF:000001">
    <property type="entry name" value="G-type lectin S-receptor-like serine/threonine-protein kinase"/>
    <property type="match status" value="1"/>
</dbReference>
<evidence type="ECO:0000256" key="8">
    <source>
        <dbReference type="ARBA" id="ARBA00022741"/>
    </source>
</evidence>
<evidence type="ECO:0000256" key="11">
    <source>
        <dbReference type="ARBA" id="ARBA00022989"/>
    </source>
</evidence>
<dbReference type="GO" id="GO:0005886">
    <property type="term" value="C:plasma membrane"/>
    <property type="evidence" value="ECO:0007669"/>
    <property type="project" value="UniProtKB-SubCell"/>
</dbReference>
<gene>
    <name evidence="24" type="ORF">Sangu_0899300</name>
</gene>
<evidence type="ECO:0000256" key="20">
    <source>
        <dbReference type="SAM" id="Phobius"/>
    </source>
</evidence>
<name>A0AAW2PAW8_9LAMI</name>
<comment type="subcellular location">
    <subcellularLocation>
        <location evidence="1">Cell membrane</location>
        <topology evidence="1">Single-pass type I membrane protein</topology>
    </subcellularLocation>
</comment>
<dbReference type="SUPFAM" id="SSF51110">
    <property type="entry name" value="alpha-D-mannose-specific plant lectins"/>
    <property type="match status" value="1"/>
</dbReference>
<dbReference type="SMART" id="SM00108">
    <property type="entry name" value="B_lectin"/>
    <property type="match status" value="1"/>
</dbReference>
<reference evidence="24" key="1">
    <citation type="submission" date="2020-06" db="EMBL/GenBank/DDBJ databases">
        <authorList>
            <person name="Li T."/>
            <person name="Hu X."/>
            <person name="Zhang T."/>
            <person name="Song X."/>
            <person name="Zhang H."/>
            <person name="Dai N."/>
            <person name="Sheng W."/>
            <person name="Hou X."/>
            <person name="Wei L."/>
        </authorList>
    </citation>
    <scope>NUCLEOTIDE SEQUENCE</scope>
    <source>
        <strain evidence="24">G01</strain>
        <tissue evidence="24">Leaf</tissue>
    </source>
</reference>
<dbReference type="AlphaFoldDB" id="A0AAW2PAW8"/>
<evidence type="ECO:0000256" key="18">
    <source>
        <dbReference type="PIRNR" id="PIRNR000641"/>
    </source>
</evidence>
<keyword evidence="2" id="KW-1003">Cell membrane</keyword>
<dbReference type="PROSITE" id="PS50011">
    <property type="entry name" value="PROTEIN_KINASE_DOM"/>
    <property type="match status" value="1"/>
</dbReference>
<evidence type="ECO:0000256" key="4">
    <source>
        <dbReference type="ARBA" id="ARBA00022679"/>
    </source>
</evidence>
<evidence type="ECO:0000256" key="1">
    <source>
        <dbReference type="ARBA" id="ARBA00004251"/>
    </source>
</evidence>
<comment type="catalytic activity">
    <reaction evidence="17 18">
        <text>L-seryl-[protein] + ATP = O-phospho-L-seryl-[protein] + ADP + H(+)</text>
        <dbReference type="Rhea" id="RHEA:17989"/>
        <dbReference type="Rhea" id="RHEA-COMP:9863"/>
        <dbReference type="Rhea" id="RHEA-COMP:11604"/>
        <dbReference type="ChEBI" id="CHEBI:15378"/>
        <dbReference type="ChEBI" id="CHEBI:29999"/>
        <dbReference type="ChEBI" id="CHEBI:30616"/>
        <dbReference type="ChEBI" id="CHEBI:83421"/>
        <dbReference type="ChEBI" id="CHEBI:456216"/>
        <dbReference type="EC" id="2.7.11.1"/>
    </reaction>
</comment>
<dbReference type="GO" id="GO:0005524">
    <property type="term" value="F:ATP binding"/>
    <property type="evidence" value="ECO:0007669"/>
    <property type="project" value="UniProtKB-KW"/>
</dbReference>
<evidence type="ECO:0000256" key="2">
    <source>
        <dbReference type="ARBA" id="ARBA00022475"/>
    </source>
</evidence>
<reference evidence="24" key="2">
    <citation type="journal article" date="2024" name="Plant">
        <title>Genomic evolution and insights into agronomic trait innovations of Sesamum species.</title>
        <authorList>
            <person name="Miao H."/>
            <person name="Wang L."/>
            <person name="Qu L."/>
            <person name="Liu H."/>
            <person name="Sun Y."/>
            <person name="Le M."/>
            <person name="Wang Q."/>
            <person name="Wei S."/>
            <person name="Zheng Y."/>
            <person name="Lin W."/>
            <person name="Duan Y."/>
            <person name="Cao H."/>
            <person name="Xiong S."/>
            <person name="Wang X."/>
            <person name="Wei L."/>
            <person name="Li C."/>
            <person name="Ma Q."/>
            <person name="Ju M."/>
            <person name="Zhao R."/>
            <person name="Li G."/>
            <person name="Mu C."/>
            <person name="Tian Q."/>
            <person name="Mei H."/>
            <person name="Zhang T."/>
            <person name="Gao T."/>
            <person name="Zhang H."/>
        </authorList>
    </citation>
    <scope>NUCLEOTIDE SEQUENCE</scope>
    <source>
        <strain evidence="24">G01</strain>
    </source>
</reference>
<feature type="domain" description="Bulb-type lectin" evidence="23">
    <location>
        <begin position="25"/>
        <end position="146"/>
    </location>
</feature>
<dbReference type="Pfam" id="PF11883">
    <property type="entry name" value="DUF3403"/>
    <property type="match status" value="1"/>
</dbReference>
<dbReference type="EC" id="2.7.11.1" evidence="18"/>
<dbReference type="Pfam" id="PF00954">
    <property type="entry name" value="S_locus_glycop"/>
    <property type="match status" value="1"/>
</dbReference>
<evidence type="ECO:0000256" key="6">
    <source>
        <dbReference type="ARBA" id="ARBA00022729"/>
    </source>
</evidence>
<keyword evidence="6 21" id="KW-0732">Signal</keyword>
<dbReference type="GO" id="GO:0048544">
    <property type="term" value="P:recognition of pollen"/>
    <property type="evidence" value="ECO:0007669"/>
    <property type="project" value="InterPro"/>
</dbReference>
<keyword evidence="11 20" id="KW-1133">Transmembrane helix</keyword>
<evidence type="ECO:0000313" key="24">
    <source>
        <dbReference type="EMBL" id="KAL0353180.1"/>
    </source>
</evidence>
<dbReference type="InterPro" id="IPR000719">
    <property type="entry name" value="Prot_kinase_dom"/>
</dbReference>
<dbReference type="InterPro" id="IPR000858">
    <property type="entry name" value="S_locus_glycoprot_dom"/>
</dbReference>
<evidence type="ECO:0000256" key="17">
    <source>
        <dbReference type="ARBA" id="ARBA00048679"/>
    </source>
</evidence>